<protein>
    <submittedName>
        <fullName evidence="1">Uncharacterized protein</fullName>
    </submittedName>
</protein>
<gene>
    <name evidence="1" type="ORF">EVG56_22485</name>
</gene>
<dbReference type="EMBL" id="AAHWUP010000054">
    <property type="protein sequence ID" value="ECB1989130.1"/>
    <property type="molecule type" value="Genomic_DNA"/>
</dbReference>
<reference evidence="1" key="1">
    <citation type="submission" date="2019-01" db="EMBL/GenBank/DDBJ databases">
        <authorList>
            <person name="Ashton P.M."/>
            <person name="Dallman T."/>
            <person name="Nair S."/>
            <person name="De Pinna E."/>
            <person name="Peters T."/>
            <person name="Grant K."/>
        </authorList>
    </citation>
    <scope>NUCLEOTIDE SEQUENCE</scope>
    <source>
        <strain evidence="1">508285</strain>
    </source>
</reference>
<organism evidence="1">
    <name type="scientific">Salmonella enterica subsp. enterica serovar Kisarawe</name>
    <dbReference type="NCBI Taxonomy" id="2517242"/>
    <lineage>
        <taxon>Bacteria</taxon>
        <taxon>Pseudomonadati</taxon>
        <taxon>Pseudomonadota</taxon>
        <taxon>Gammaproteobacteria</taxon>
        <taxon>Enterobacterales</taxon>
        <taxon>Enterobacteriaceae</taxon>
        <taxon>Salmonella</taxon>
    </lineage>
</organism>
<comment type="caution">
    <text evidence="1">The sequence shown here is derived from an EMBL/GenBank/DDBJ whole genome shotgun (WGS) entry which is preliminary data.</text>
</comment>
<dbReference type="AlphaFoldDB" id="A0A5X8YS89"/>
<evidence type="ECO:0000313" key="1">
    <source>
        <dbReference type="EMBL" id="ECB1989130.1"/>
    </source>
</evidence>
<proteinExistence type="predicted"/>
<name>A0A5X8YS89_SALET</name>
<accession>A0A5X8YS89</accession>
<sequence length="74" mass="8307">MKELTQTEILFVSGGVSEAEHNSRGGIGFSNYGNVIKGIHTIREVFKAFGDEINEAFKPKPHWNQPMTMWHGGF</sequence>